<evidence type="ECO:0000313" key="2">
    <source>
        <dbReference type="Proteomes" id="UP000076738"/>
    </source>
</evidence>
<dbReference type="Proteomes" id="UP000076738">
    <property type="component" value="Unassembled WGS sequence"/>
</dbReference>
<sequence length="215" mass="24495">MAALSEEQLLLRGRLVSDVHPWEQLMRWPEIVTDRRVTGNIADKVVRSIGIIADISPVWNMARTTYRPHWRLVLQFADLSQDPVELKPVPNPVDSTVISFAISMKTGIHPFAAIDGAVTTESLTILTQESTQPPQLGQYPTVAEITRLLIFQGFHRLPKQAEPWHDDFHWVHQFVLLLIQRGWLRSGLDVHARSLRRALPNALQGDVLQEREPDL</sequence>
<keyword evidence="2" id="KW-1185">Reference proteome</keyword>
<name>A0A167ICA0_CALVF</name>
<dbReference type="AlphaFoldDB" id="A0A167ICA0"/>
<protein>
    <submittedName>
        <fullName evidence="1">Uncharacterized protein</fullName>
    </submittedName>
</protein>
<organism evidence="1 2">
    <name type="scientific">Calocera viscosa (strain TUFC12733)</name>
    <dbReference type="NCBI Taxonomy" id="1330018"/>
    <lineage>
        <taxon>Eukaryota</taxon>
        <taxon>Fungi</taxon>
        <taxon>Dikarya</taxon>
        <taxon>Basidiomycota</taxon>
        <taxon>Agaricomycotina</taxon>
        <taxon>Dacrymycetes</taxon>
        <taxon>Dacrymycetales</taxon>
        <taxon>Dacrymycetaceae</taxon>
        <taxon>Calocera</taxon>
    </lineage>
</organism>
<dbReference type="EMBL" id="KV417310">
    <property type="protein sequence ID" value="KZO92503.1"/>
    <property type="molecule type" value="Genomic_DNA"/>
</dbReference>
<proteinExistence type="predicted"/>
<gene>
    <name evidence="1" type="ORF">CALVIDRAFT_530142</name>
</gene>
<reference evidence="1 2" key="1">
    <citation type="journal article" date="2016" name="Mol. Biol. Evol.">
        <title>Comparative Genomics of Early-Diverging Mushroom-Forming Fungi Provides Insights into the Origins of Lignocellulose Decay Capabilities.</title>
        <authorList>
            <person name="Nagy L.G."/>
            <person name="Riley R."/>
            <person name="Tritt A."/>
            <person name="Adam C."/>
            <person name="Daum C."/>
            <person name="Floudas D."/>
            <person name="Sun H."/>
            <person name="Yadav J.S."/>
            <person name="Pangilinan J."/>
            <person name="Larsson K.H."/>
            <person name="Matsuura K."/>
            <person name="Barry K."/>
            <person name="Labutti K."/>
            <person name="Kuo R."/>
            <person name="Ohm R.A."/>
            <person name="Bhattacharya S.S."/>
            <person name="Shirouzu T."/>
            <person name="Yoshinaga Y."/>
            <person name="Martin F.M."/>
            <person name="Grigoriev I.V."/>
            <person name="Hibbett D.S."/>
        </authorList>
    </citation>
    <scope>NUCLEOTIDE SEQUENCE [LARGE SCALE GENOMIC DNA]</scope>
    <source>
        <strain evidence="1 2">TUFC12733</strain>
    </source>
</reference>
<evidence type="ECO:0000313" key="1">
    <source>
        <dbReference type="EMBL" id="KZO92503.1"/>
    </source>
</evidence>
<accession>A0A167ICA0</accession>